<dbReference type="InterPro" id="IPR003593">
    <property type="entry name" value="AAA+_ATPase"/>
</dbReference>
<dbReference type="NCBIfam" id="TIGR00368">
    <property type="entry name" value="YifB family Mg chelatase-like AAA ATPase"/>
    <property type="match status" value="1"/>
</dbReference>
<keyword evidence="3" id="KW-0067">ATP-binding</keyword>
<organism evidence="5 6">
    <name type="scientific">Ezakiella coagulans</name>
    <dbReference type="NCBI Taxonomy" id="46507"/>
    <lineage>
        <taxon>Bacteria</taxon>
        <taxon>Bacillati</taxon>
        <taxon>Bacillota</taxon>
        <taxon>Tissierellia</taxon>
        <taxon>Ezakiella</taxon>
    </lineage>
</organism>
<dbReference type="InterPro" id="IPR014721">
    <property type="entry name" value="Ribsml_uS5_D2-typ_fold_subgr"/>
</dbReference>
<dbReference type="PRINTS" id="PR01657">
    <property type="entry name" value="MCMFAMILY"/>
</dbReference>
<evidence type="ECO:0000313" key="5">
    <source>
        <dbReference type="EMBL" id="PVY94625.1"/>
    </source>
</evidence>
<evidence type="ECO:0000256" key="3">
    <source>
        <dbReference type="ARBA" id="ARBA00022840"/>
    </source>
</evidence>
<dbReference type="InterPro" id="IPR045006">
    <property type="entry name" value="CHLI-like"/>
</dbReference>
<dbReference type="GO" id="GO:0005524">
    <property type="term" value="F:ATP binding"/>
    <property type="evidence" value="ECO:0007669"/>
    <property type="project" value="UniProtKB-KW"/>
</dbReference>
<dbReference type="PANTHER" id="PTHR32039:SF7">
    <property type="entry name" value="COMPETENCE PROTEIN COMM"/>
    <property type="match status" value="1"/>
</dbReference>
<dbReference type="InterPro" id="IPR027417">
    <property type="entry name" value="P-loop_NTPase"/>
</dbReference>
<dbReference type="Proteomes" id="UP000245793">
    <property type="component" value="Unassembled WGS sequence"/>
</dbReference>
<dbReference type="SUPFAM" id="SSF52540">
    <property type="entry name" value="P-loop containing nucleoside triphosphate hydrolases"/>
    <property type="match status" value="1"/>
</dbReference>
<sequence length="506" mass="56696">MYSSIRSAVLLGIVGAELKVECDLAQAKCNFTIVGLADKAINESRERCTAAIFNSGFRFPQKKITINLSPANIKKEGSHTDLPIAISILEADGVIEERRTDDFVFLGELGLDGKIVPIDGVLPMVLSMRDMGFKKFVVPYENRMECSILDDVKVYPVKTLKETVDFLNGNLEIAPSHIVEPMDLEPEYDVDFSEIKSQENLKRAFEIAAAGNHNILIIGPPGSGKTMAARRLPTILPDMTLEESIESTKIYSVSGLLKETGLMRTRPFRSPHHTASSVSIVGGGRIPKPGEVSLAHNGVLFLDELPEFQRSTLEVLRQPMEDKVVSISRINAQIKYPANFMFVASMNPCPCGYYGDPNHNCTCTQSQIDRYLGKISNPLLDRIDIHVEVNAVKYDELKSDKPAETSKEIRKRVNKARNRQIERYKDIGITNNAELNGKAIKKFIHLGEAETQILDMAYKKYKFSARAYNKILKLSRTIADLAESDEIKTEHVLEALRYRSFDSKYF</sequence>
<dbReference type="Pfam" id="PF01078">
    <property type="entry name" value="Mg_chelatase"/>
    <property type="match status" value="1"/>
</dbReference>
<dbReference type="InterPro" id="IPR001208">
    <property type="entry name" value="MCM_dom"/>
</dbReference>
<dbReference type="Gene3D" id="3.30.230.10">
    <property type="match status" value="1"/>
</dbReference>
<evidence type="ECO:0000256" key="2">
    <source>
        <dbReference type="ARBA" id="ARBA00022741"/>
    </source>
</evidence>
<comment type="similarity">
    <text evidence="1">Belongs to the Mg-chelatase subunits D/I family. ComM subfamily.</text>
</comment>
<protein>
    <submittedName>
        <fullName evidence="5">Magnesium chelatase family protein</fullName>
    </submittedName>
</protein>
<dbReference type="PANTHER" id="PTHR32039">
    <property type="entry name" value="MAGNESIUM-CHELATASE SUBUNIT CHLI"/>
    <property type="match status" value="1"/>
</dbReference>
<keyword evidence="2" id="KW-0547">Nucleotide-binding</keyword>
<dbReference type="RefSeq" id="WP_034545248.1">
    <property type="nucleotide sequence ID" value="NZ_QEKV01000004.1"/>
</dbReference>
<dbReference type="SMART" id="SM00382">
    <property type="entry name" value="AAA"/>
    <property type="match status" value="1"/>
</dbReference>
<comment type="caution">
    <text evidence="5">The sequence shown here is derived from an EMBL/GenBank/DDBJ whole genome shotgun (WGS) entry which is preliminary data.</text>
</comment>
<name>A0A2U1E3Z9_9FIRM</name>
<evidence type="ECO:0000256" key="1">
    <source>
        <dbReference type="ARBA" id="ARBA00006354"/>
    </source>
</evidence>
<evidence type="ECO:0000313" key="6">
    <source>
        <dbReference type="Proteomes" id="UP000245793"/>
    </source>
</evidence>
<evidence type="ECO:0000259" key="4">
    <source>
        <dbReference type="SMART" id="SM00382"/>
    </source>
</evidence>
<dbReference type="AlphaFoldDB" id="A0A2U1E3Z9"/>
<dbReference type="InterPro" id="IPR004482">
    <property type="entry name" value="Mg_chelat-rel"/>
</dbReference>
<gene>
    <name evidence="5" type="ORF">C7381_104131</name>
</gene>
<accession>A0A2U1E3Z9</accession>
<dbReference type="Pfam" id="PF13541">
    <property type="entry name" value="ChlI"/>
    <property type="match status" value="1"/>
</dbReference>
<reference evidence="5 6" key="1">
    <citation type="submission" date="2018-04" db="EMBL/GenBank/DDBJ databases">
        <title>Genomic Encyclopedia of Type Strains, Phase IV (KMG-IV): sequencing the most valuable type-strain genomes for metagenomic binning, comparative biology and taxonomic classification.</title>
        <authorList>
            <person name="Goeker M."/>
        </authorList>
    </citation>
    <scope>NUCLEOTIDE SEQUENCE [LARGE SCALE GENOMIC DNA]</scope>
    <source>
        <strain evidence="5 6">DSM 20705</strain>
    </source>
</reference>
<proteinExistence type="inferred from homology"/>
<dbReference type="InterPro" id="IPR000523">
    <property type="entry name" value="Mg_chelatse_chII-like_cat_dom"/>
</dbReference>
<dbReference type="Pfam" id="PF13335">
    <property type="entry name" value="Mg_chelatase_C"/>
    <property type="match status" value="1"/>
</dbReference>
<dbReference type="SUPFAM" id="SSF54211">
    <property type="entry name" value="Ribosomal protein S5 domain 2-like"/>
    <property type="match status" value="1"/>
</dbReference>
<keyword evidence="6" id="KW-1185">Reference proteome</keyword>
<dbReference type="Gene3D" id="3.40.50.300">
    <property type="entry name" value="P-loop containing nucleotide triphosphate hydrolases"/>
    <property type="match status" value="1"/>
</dbReference>
<feature type="domain" description="AAA+ ATPase" evidence="4">
    <location>
        <begin position="211"/>
        <end position="393"/>
    </location>
</feature>
<dbReference type="InterPro" id="IPR020568">
    <property type="entry name" value="Ribosomal_Su5_D2-typ_SF"/>
</dbReference>
<dbReference type="InterPro" id="IPR025158">
    <property type="entry name" value="Mg_chelat-rel_C"/>
</dbReference>
<dbReference type="GO" id="GO:0003677">
    <property type="term" value="F:DNA binding"/>
    <property type="evidence" value="ECO:0007669"/>
    <property type="project" value="InterPro"/>
</dbReference>
<dbReference type="EMBL" id="QEKV01000004">
    <property type="protein sequence ID" value="PVY94625.1"/>
    <property type="molecule type" value="Genomic_DNA"/>
</dbReference>